<feature type="binding site" evidence="2">
    <location>
        <position position="89"/>
    </location>
    <ligand>
        <name>prephenate</name>
        <dbReference type="ChEBI" id="CHEBI:29934"/>
    </ligand>
</feature>
<dbReference type="PANTHER" id="PTHR21164:SF0">
    <property type="entry name" value="CHORISMATE MUTASE AROH"/>
    <property type="match status" value="1"/>
</dbReference>
<gene>
    <name evidence="4" type="primary">aroH</name>
    <name evidence="4" type="ORF">NZH93_38855</name>
</gene>
<dbReference type="NCBIfam" id="TIGR01796">
    <property type="entry name" value="CM_mono_aroH"/>
    <property type="match status" value="1"/>
</dbReference>
<dbReference type="GO" id="GO:0046417">
    <property type="term" value="P:chorismate metabolic process"/>
    <property type="evidence" value="ECO:0007669"/>
    <property type="project" value="TreeGrafter"/>
</dbReference>
<reference evidence="4" key="1">
    <citation type="submission" date="2022-08" db="EMBL/GenBank/DDBJ databases">
        <authorList>
            <person name="Tistechok S."/>
            <person name="Samborskyy M."/>
            <person name="Roman I."/>
        </authorList>
    </citation>
    <scope>NUCLEOTIDE SEQUENCE</scope>
    <source>
        <strain evidence="4">DSM 103496</strain>
    </source>
</reference>
<feature type="binding site" evidence="2">
    <location>
        <position position="107"/>
    </location>
    <ligand>
        <name>prephenate</name>
        <dbReference type="ChEBI" id="CHEBI:29934"/>
    </ligand>
</feature>
<keyword evidence="2 3" id="KW-0057">Aromatic amino acid biosynthesis</keyword>
<comment type="catalytic activity">
    <reaction evidence="3">
        <text>chorismate = prephenate</text>
        <dbReference type="Rhea" id="RHEA:13897"/>
        <dbReference type="ChEBI" id="CHEBI:29748"/>
        <dbReference type="ChEBI" id="CHEBI:29934"/>
        <dbReference type="EC" id="5.4.99.5"/>
    </reaction>
</comment>
<dbReference type="GO" id="GO:0009073">
    <property type="term" value="P:aromatic amino acid family biosynthetic process"/>
    <property type="evidence" value="ECO:0007669"/>
    <property type="project" value="UniProtKB-UniRule"/>
</dbReference>
<dbReference type="CDD" id="cd02185">
    <property type="entry name" value="AroH"/>
    <property type="match status" value="1"/>
</dbReference>
<dbReference type="InterPro" id="IPR035959">
    <property type="entry name" value="RutC-like_sf"/>
</dbReference>
<keyword evidence="3 4" id="KW-0413">Isomerase</keyword>
<dbReference type="EMBL" id="JANYMP010000026">
    <property type="protein sequence ID" value="MCS7482843.1"/>
    <property type="molecule type" value="Genomic_DNA"/>
</dbReference>
<dbReference type="InterPro" id="IPR008243">
    <property type="entry name" value="Chorismate_mutase_AroH"/>
</dbReference>
<dbReference type="Gene3D" id="3.30.1330.40">
    <property type="entry name" value="RutC-like"/>
    <property type="match status" value="1"/>
</dbReference>
<evidence type="ECO:0000313" key="5">
    <source>
        <dbReference type="Proteomes" id="UP001141259"/>
    </source>
</evidence>
<feature type="binding site" evidence="2">
    <location>
        <position position="7"/>
    </location>
    <ligand>
        <name>prephenate</name>
        <dbReference type="ChEBI" id="CHEBI:29934"/>
    </ligand>
</feature>
<keyword evidence="2 3" id="KW-0028">Amino-acid biosynthesis</keyword>
<dbReference type="RefSeq" id="WP_259628306.1">
    <property type="nucleotide sequence ID" value="NZ_JANYMP010000026.1"/>
</dbReference>
<dbReference type="GO" id="GO:0004106">
    <property type="term" value="F:chorismate mutase activity"/>
    <property type="evidence" value="ECO:0007669"/>
    <property type="project" value="UniProtKB-UniRule"/>
</dbReference>
<evidence type="ECO:0000256" key="3">
    <source>
        <dbReference type="PROSITE-ProRule" id="PRU00514"/>
    </source>
</evidence>
<dbReference type="AlphaFoldDB" id="A0A9X2VW82"/>
<dbReference type="EC" id="5.4.99.5" evidence="1 3"/>
<dbReference type="PROSITE" id="PS51167">
    <property type="entry name" value="CHORISMATE_MUT_1"/>
    <property type="match status" value="1"/>
</dbReference>
<dbReference type="Proteomes" id="UP001141259">
    <property type="component" value="Unassembled WGS sequence"/>
</dbReference>
<keyword evidence="5" id="KW-1185">Reference proteome</keyword>
<dbReference type="Pfam" id="PF07736">
    <property type="entry name" value="CM_1"/>
    <property type="match status" value="1"/>
</dbReference>
<accession>A0A9X2VW82</accession>
<dbReference type="PANTHER" id="PTHR21164">
    <property type="entry name" value="CHORISMATE MUTASE"/>
    <property type="match status" value="1"/>
</dbReference>
<evidence type="ECO:0000256" key="1">
    <source>
        <dbReference type="NCBIfam" id="TIGR01796"/>
    </source>
</evidence>
<name>A0A9X2VW82_9PSEU</name>
<sequence length="121" mass="13088">MAVRAIRGATQIDADDRDQVLEATAELVRELLARNGLTSDEVISVILTATPDVVSEFPAYAARKAGLDDVPLLSATEIAVPGAMPRVIRLMAHVETDLTRAEVRHVYLRGAAALRTDLKQL</sequence>
<dbReference type="SUPFAM" id="SSF55298">
    <property type="entry name" value="YjgF-like"/>
    <property type="match status" value="1"/>
</dbReference>
<evidence type="ECO:0000313" key="4">
    <source>
        <dbReference type="EMBL" id="MCS7482843.1"/>
    </source>
</evidence>
<comment type="caution">
    <text evidence="4">The sequence shown here is derived from an EMBL/GenBank/DDBJ whole genome shotgun (WGS) entry which is preliminary data.</text>
</comment>
<protein>
    <recommendedName>
        <fullName evidence="1 3">chorismate mutase</fullName>
        <ecNumber evidence="1 3">5.4.99.5</ecNumber>
    </recommendedName>
</protein>
<dbReference type="PIRSF" id="PIRSF005965">
    <property type="entry name" value="Chor_mut_AroH"/>
    <property type="match status" value="1"/>
</dbReference>
<proteinExistence type="predicted"/>
<evidence type="ECO:0000256" key="2">
    <source>
        <dbReference type="PIRSR" id="PIRSR005965-1"/>
    </source>
</evidence>
<organism evidence="4 5">
    <name type="scientific">Umezawaea endophytica</name>
    <dbReference type="NCBI Taxonomy" id="1654476"/>
    <lineage>
        <taxon>Bacteria</taxon>
        <taxon>Bacillati</taxon>
        <taxon>Actinomycetota</taxon>
        <taxon>Actinomycetes</taxon>
        <taxon>Pseudonocardiales</taxon>
        <taxon>Pseudonocardiaceae</taxon>
        <taxon>Umezawaea</taxon>
    </lineage>
</organism>
<dbReference type="GO" id="GO:0008652">
    <property type="term" value="P:amino acid biosynthetic process"/>
    <property type="evidence" value="ECO:0007669"/>
    <property type="project" value="UniProtKB-UniRule"/>
</dbReference>